<evidence type="ECO:0000256" key="3">
    <source>
        <dbReference type="ARBA" id="ARBA00022448"/>
    </source>
</evidence>
<evidence type="ECO:0000256" key="6">
    <source>
        <dbReference type="ARBA" id="ARBA00022692"/>
    </source>
</evidence>
<dbReference type="InterPro" id="IPR037682">
    <property type="entry name" value="TonB_C"/>
</dbReference>
<dbReference type="EMBL" id="FQXS01000016">
    <property type="protein sequence ID" value="SHH93691.1"/>
    <property type="molecule type" value="Genomic_DNA"/>
</dbReference>
<dbReference type="AlphaFoldDB" id="A0A1M5X1L9"/>
<dbReference type="InterPro" id="IPR051045">
    <property type="entry name" value="TonB-dependent_transducer"/>
</dbReference>
<dbReference type="InterPro" id="IPR006260">
    <property type="entry name" value="TonB/TolA_C"/>
</dbReference>
<comment type="similarity">
    <text evidence="2">Belongs to the TonB family.</text>
</comment>
<dbReference type="NCBIfam" id="TIGR01352">
    <property type="entry name" value="tonB_Cterm"/>
    <property type="match status" value="1"/>
</dbReference>
<protein>
    <submittedName>
        <fullName evidence="13">Protein TonB</fullName>
    </submittedName>
</protein>
<keyword evidence="14" id="KW-1185">Reference proteome</keyword>
<dbReference type="GO" id="GO:0055085">
    <property type="term" value="P:transmembrane transport"/>
    <property type="evidence" value="ECO:0007669"/>
    <property type="project" value="InterPro"/>
</dbReference>
<evidence type="ECO:0000256" key="8">
    <source>
        <dbReference type="ARBA" id="ARBA00022989"/>
    </source>
</evidence>
<keyword evidence="5" id="KW-0997">Cell inner membrane</keyword>
<evidence type="ECO:0000259" key="12">
    <source>
        <dbReference type="PROSITE" id="PS52015"/>
    </source>
</evidence>
<evidence type="ECO:0000313" key="14">
    <source>
        <dbReference type="Proteomes" id="UP000184139"/>
    </source>
</evidence>
<dbReference type="GO" id="GO:0015031">
    <property type="term" value="P:protein transport"/>
    <property type="evidence" value="ECO:0007669"/>
    <property type="project" value="UniProtKB-KW"/>
</dbReference>
<keyword evidence="3" id="KW-0813">Transport</keyword>
<gene>
    <name evidence="13" type="ORF">SAMN02745124_02681</name>
</gene>
<dbReference type="OrthoDB" id="9810145at2"/>
<dbReference type="GO" id="GO:0015891">
    <property type="term" value="P:siderophore transport"/>
    <property type="evidence" value="ECO:0007669"/>
    <property type="project" value="InterPro"/>
</dbReference>
<dbReference type="RefSeq" id="WP_073376823.1">
    <property type="nucleotide sequence ID" value="NZ_FQXS01000016.1"/>
</dbReference>
<feature type="transmembrane region" description="Helical" evidence="11">
    <location>
        <begin position="26"/>
        <end position="47"/>
    </location>
</feature>
<dbReference type="STRING" id="1121409.SAMN02745124_02681"/>
<dbReference type="Gene3D" id="3.30.1150.10">
    <property type="match status" value="1"/>
</dbReference>
<keyword evidence="9 11" id="KW-0472">Membrane</keyword>
<feature type="region of interest" description="Disordered" evidence="10">
    <location>
        <begin position="70"/>
        <end position="102"/>
    </location>
</feature>
<dbReference type="PANTHER" id="PTHR33446">
    <property type="entry name" value="PROTEIN TONB-RELATED"/>
    <property type="match status" value="1"/>
</dbReference>
<feature type="domain" description="TonB C-terminal" evidence="12">
    <location>
        <begin position="143"/>
        <end position="234"/>
    </location>
</feature>
<dbReference type="PROSITE" id="PS52015">
    <property type="entry name" value="TONB_CTD"/>
    <property type="match status" value="1"/>
</dbReference>
<proteinExistence type="inferred from homology"/>
<dbReference type="InterPro" id="IPR003538">
    <property type="entry name" value="TonB"/>
</dbReference>
<dbReference type="PRINTS" id="PR01374">
    <property type="entry name" value="TONBPROTEIN"/>
</dbReference>
<evidence type="ECO:0000256" key="2">
    <source>
        <dbReference type="ARBA" id="ARBA00006555"/>
    </source>
</evidence>
<evidence type="ECO:0000256" key="9">
    <source>
        <dbReference type="ARBA" id="ARBA00023136"/>
    </source>
</evidence>
<name>A0A1M5X1L9_9BACT</name>
<accession>A0A1M5X1L9</accession>
<dbReference type="SUPFAM" id="SSF74653">
    <property type="entry name" value="TolA/TonB C-terminal domain"/>
    <property type="match status" value="1"/>
</dbReference>
<dbReference type="GO" id="GO:0005886">
    <property type="term" value="C:plasma membrane"/>
    <property type="evidence" value="ECO:0007669"/>
    <property type="project" value="UniProtKB-SubCell"/>
</dbReference>
<evidence type="ECO:0000256" key="5">
    <source>
        <dbReference type="ARBA" id="ARBA00022519"/>
    </source>
</evidence>
<organism evidence="13 14">
    <name type="scientific">Desulfofustis glycolicus DSM 9705</name>
    <dbReference type="NCBI Taxonomy" id="1121409"/>
    <lineage>
        <taxon>Bacteria</taxon>
        <taxon>Pseudomonadati</taxon>
        <taxon>Thermodesulfobacteriota</taxon>
        <taxon>Desulfobulbia</taxon>
        <taxon>Desulfobulbales</taxon>
        <taxon>Desulfocapsaceae</taxon>
        <taxon>Desulfofustis</taxon>
    </lineage>
</organism>
<evidence type="ECO:0000256" key="10">
    <source>
        <dbReference type="SAM" id="MobiDB-lite"/>
    </source>
</evidence>
<keyword evidence="4" id="KW-1003">Cell membrane</keyword>
<reference evidence="13 14" key="1">
    <citation type="submission" date="2016-11" db="EMBL/GenBank/DDBJ databases">
        <authorList>
            <person name="Jaros S."/>
            <person name="Januszkiewicz K."/>
            <person name="Wedrychowicz H."/>
        </authorList>
    </citation>
    <scope>NUCLEOTIDE SEQUENCE [LARGE SCALE GENOMIC DNA]</scope>
    <source>
        <strain evidence="13 14">DSM 9705</strain>
    </source>
</reference>
<evidence type="ECO:0000256" key="7">
    <source>
        <dbReference type="ARBA" id="ARBA00022927"/>
    </source>
</evidence>
<dbReference type="Pfam" id="PF03544">
    <property type="entry name" value="TonB_C"/>
    <property type="match status" value="1"/>
</dbReference>
<dbReference type="GO" id="GO:0030288">
    <property type="term" value="C:outer membrane-bounded periplasmic space"/>
    <property type="evidence" value="ECO:0007669"/>
    <property type="project" value="InterPro"/>
</dbReference>
<evidence type="ECO:0000256" key="11">
    <source>
        <dbReference type="SAM" id="Phobius"/>
    </source>
</evidence>
<keyword evidence="6 11" id="KW-0812">Transmembrane</keyword>
<sequence>MEATLINTSRGYQEVVGRRHVWLHRLGTIIIALTINGVLFILMPTLLHLPTDEPQFTELVPAITVIRLPKPDDPVKKQTPQPPEPKPQPKPPEPAPPKPLLSKPKLPFAVNPLLPEGPPELSLSVDLAKISFTGGSDIFSAAQLDAPLLVTTRIPPVYPHRARHRRIEGWVRVEFVVHEDGSVGEVVVKESQPDGIFDAPVISAVSGWRFRAGTIAGVPVKAKAETTVRFQLDQ</sequence>
<feature type="compositionally biased region" description="Pro residues" evidence="10">
    <location>
        <begin position="80"/>
        <end position="99"/>
    </location>
</feature>
<comment type="subcellular location">
    <subcellularLocation>
        <location evidence="1">Cell inner membrane</location>
        <topology evidence="1">Single-pass membrane protein</topology>
        <orientation evidence="1">Periplasmic side</orientation>
    </subcellularLocation>
</comment>
<dbReference type="Proteomes" id="UP000184139">
    <property type="component" value="Unassembled WGS sequence"/>
</dbReference>
<keyword evidence="7" id="KW-0653">Protein transport</keyword>
<evidence type="ECO:0000256" key="1">
    <source>
        <dbReference type="ARBA" id="ARBA00004383"/>
    </source>
</evidence>
<evidence type="ECO:0000256" key="4">
    <source>
        <dbReference type="ARBA" id="ARBA00022475"/>
    </source>
</evidence>
<dbReference type="GO" id="GO:0031992">
    <property type="term" value="F:energy transducer activity"/>
    <property type="evidence" value="ECO:0007669"/>
    <property type="project" value="InterPro"/>
</dbReference>
<keyword evidence="8 11" id="KW-1133">Transmembrane helix</keyword>
<evidence type="ECO:0000313" key="13">
    <source>
        <dbReference type="EMBL" id="SHH93691.1"/>
    </source>
</evidence>